<feature type="domain" description="Nif11" evidence="1">
    <location>
        <begin position="1"/>
        <end position="48"/>
    </location>
</feature>
<sequence>MAIETVREFLESVKQDQRLKEKVKAAQEPETLVEIAKERSYIFSPEELDTALSNLSKKQDELAALVNPGISPRRHLHPR</sequence>
<accession>A0ABV0JT11</accession>
<organism evidence="2 3">
    <name type="scientific">Funiculus sociatus GB2-A5</name>
    <dbReference type="NCBI Taxonomy" id="2933946"/>
    <lineage>
        <taxon>Bacteria</taxon>
        <taxon>Bacillati</taxon>
        <taxon>Cyanobacteriota</taxon>
        <taxon>Cyanophyceae</taxon>
        <taxon>Coleofasciculales</taxon>
        <taxon>Coleofasciculaceae</taxon>
        <taxon>Funiculus</taxon>
    </lineage>
</organism>
<evidence type="ECO:0000259" key="1">
    <source>
        <dbReference type="Pfam" id="PF07862"/>
    </source>
</evidence>
<protein>
    <submittedName>
        <fullName evidence="2">Nif11-like leader peptide family natural product</fullName>
    </submittedName>
</protein>
<dbReference type="NCBIfam" id="TIGR03798">
    <property type="entry name" value="leader_Nif11"/>
    <property type="match status" value="1"/>
</dbReference>
<comment type="caution">
    <text evidence="2">The sequence shown here is derived from an EMBL/GenBank/DDBJ whole genome shotgun (WGS) entry which is preliminary data.</text>
</comment>
<dbReference type="Pfam" id="PF07862">
    <property type="entry name" value="Nif11"/>
    <property type="match status" value="1"/>
</dbReference>
<dbReference type="InterPro" id="IPR022516">
    <property type="entry name" value="CHP03798_Ocin"/>
</dbReference>
<proteinExistence type="predicted"/>
<dbReference type="Proteomes" id="UP001442494">
    <property type="component" value="Unassembled WGS sequence"/>
</dbReference>
<gene>
    <name evidence="2" type="ORF">NDI37_15230</name>
</gene>
<dbReference type="EMBL" id="JAMPKK010000032">
    <property type="protein sequence ID" value="MEP0865821.1"/>
    <property type="molecule type" value="Genomic_DNA"/>
</dbReference>
<reference evidence="2 3" key="1">
    <citation type="submission" date="2022-04" db="EMBL/GenBank/DDBJ databases">
        <title>Positive selection, recombination, and allopatry shape intraspecific diversity of widespread and dominant cyanobacteria.</title>
        <authorList>
            <person name="Wei J."/>
            <person name="Shu W."/>
            <person name="Hu C."/>
        </authorList>
    </citation>
    <scope>NUCLEOTIDE SEQUENCE [LARGE SCALE GENOMIC DNA]</scope>
    <source>
        <strain evidence="2 3">GB2-A5</strain>
    </source>
</reference>
<keyword evidence="3" id="KW-1185">Reference proteome</keyword>
<dbReference type="RefSeq" id="WP_190419684.1">
    <property type="nucleotide sequence ID" value="NZ_JAMPKK010000032.1"/>
</dbReference>
<evidence type="ECO:0000313" key="2">
    <source>
        <dbReference type="EMBL" id="MEP0865821.1"/>
    </source>
</evidence>
<evidence type="ECO:0000313" key="3">
    <source>
        <dbReference type="Proteomes" id="UP001442494"/>
    </source>
</evidence>
<name>A0ABV0JT11_9CYAN</name>
<dbReference type="InterPro" id="IPR012903">
    <property type="entry name" value="Nif11"/>
</dbReference>